<name>A0A6J7EUD8_9ZZZZ</name>
<keyword evidence="3" id="KW-0067">ATP-binding</keyword>
<dbReference type="Gene3D" id="3.40.50.10420">
    <property type="entry name" value="NagB/RpiA/CoA transferase-like"/>
    <property type="match status" value="1"/>
</dbReference>
<comment type="similarity">
    <text evidence="1">Belongs to the 5-formyltetrahydrofolate cyclo-ligase family.</text>
</comment>
<reference evidence="4" key="1">
    <citation type="submission" date="2020-05" db="EMBL/GenBank/DDBJ databases">
        <authorList>
            <person name="Chiriac C."/>
            <person name="Salcher M."/>
            <person name="Ghai R."/>
            <person name="Kavagutti S V."/>
        </authorList>
    </citation>
    <scope>NUCLEOTIDE SEQUENCE</scope>
</reference>
<organism evidence="4">
    <name type="scientific">freshwater metagenome</name>
    <dbReference type="NCBI Taxonomy" id="449393"/>
    <lineage>
        <taxon>unclassified sequences</taxon>
        <taxon>metagenomes</taxon>
        <taxon>ecological metagenomes</taxon>
    </lineage>
</organism>
<protein>
    <submittedName>
        <fullName evidence="4">Unannotated protein</fullName>
    </submittedName>
</protein>
<keyword evidence="2" id="KW-0547">Nucleotide-binding</keyword>
<dbReference type="GO" id="GO:0030272">
    <property type="term" value="F:5-formyltetrahydrofolate cyclo-ligase activity"/>
    <property type="evidence" value="ECO:0007669"/>
    <property type="project" value="TreeGrafter"/>
</dbReference>
<dbReference type="GO" id="GO:0009396">
    <property type="term" value="P:folic acid-containing compound biosynthetic process"/>
    <property type="evidence" value="ECO:0007669"/>
    <property type="project" value="TreeGrafter"/>
</dbReference>
<dbReference type="SUPFAM" id="SSF100950">
    <property type="entry name" value="NagB/RpiA/CoA transferase-like"/>
    <property type="match status" value="1"/>
</dbReference>
<evidence type="ECO:0000256" key="1">
    <source>
        <dbReference type="ARBA" id="ARBA00010638"/>
    </source>
</evidence>
<dbReference type="EMBL" id="CAFBLZ010000032">
    <property type="protein sequence ID" value="CAB4884730.1"/>
    <property type="molecule type" value="Genomic_DNA"/>
</dbReference>
<dbReference type="NCBIfam" id="TIGR02727">
    <property type="entry name" value="MTHFS_bact"/>
    <property type="match status" value="1"/>
</dbReference>
<evidence type="ECO:0000256" key="2">
    <source>
        <dbReference type="ARBA" id="ARBA00022741"/>
    </source>
</evidence>
<dbReference type="PANTHER" id="PTHR23407">
    <property type="entry name" value="ATPASE INHIBITOR/5-FORMYLTETRAHYDROFOLATE CYCLO-LIGASE"/>
    <property type="match status" value="1"/>
</dbReference>
<proteinExistence type="inferred from homology"/>
<dbReference type="InterPro" id="IPR024185">
    <property type="entry name" value="FTHF_cligase-like_sf"/>
</dbReference>
<dbReference type="InterPro" id="IPR037171">
    <property type="entry name" value="NagB/RpiA_transferase-like"/>
</dbReference>
<dbReference type="AlphaFoldDB" id="A0A6J7EUD8"/>
<dbReference type="GO" id="GO:0035999">
    <property type="term" value="P:tetrahydrofolate interconversion"/>
    <property type="evidence" value="ECO:0007669"/>
    <property type="project" value="TreeGrafter"/>
</dbReference>
<dbReference type="Pfam" id="PF01812">
    <property type="entry name" value="5-FTHF_cyc-lig"/>
    <property type="match status" value="1"/>
</dbReference>
<dbReference type="GO" id="GO:0005524">
    <property type="term" value="F:ATP binding"/>
    <property type="evidence" value="ECO:0007669"/>
    <property type="project" value="UniProtKB-KW"/>
</dbReference>
<accession>A0A6J7EUD8</accession>
<dbReference type="InterPro" id="IPR002698">
    <property type="entry name" value="FTHF_cligase"/>
</dbReference>
<sequence length="173" mass="19720">MSTGRADVKSNLRRRLRAQREERYIEHNLLHLLTLPEFSKATVIASYFSYGYEPNTIELNQSIINSGKTLLLPRIEGDQIIWVQWNGLSENLKANGNIQEPLGSAFENLEAIDLVLVPALAIDPEGFRLGQGGGYYDRALPKLRAWKHGVVFNFEKMEHDLPRDSWDVPVSSW</sequence>
<gene>
    <name evidence="4" type="ORF">UFOPK3482_00512</name>
</gene>
<dbReference type="PANTHER" id="PTHR23407:SF1">
    <property type="entry name" value="5-FORMYLTETRAHYDROFOLATE CYCLO-LIGASE"/>
    <property type="match status" value="1"/>
</dbReference>
<dbReference type="PIRSF" id="PIRSF006806">
    <property type="entry name" value="FTHF_cligase"/>
    <property type="match status" value="1"/>
</dbReference>
<evidence type="ECO:0000313" key="4">
    <source>
        <dbReference type="EMBL" id="CAB4884730.1"/>
    </source>
</evidence>
<evidence type="ECO:0000256" key="3">
    <source>
        <dbReference type="ARBA" id="ARBA00022840"/>
    </source>
</evidence>